<dbReference type="InterPro" id="IPR026040">
    <property type="entry name" value="HyI-like"/>
</dbReference>
<sequence>MRFDANLKWLFTELPFESRFDAAAAAGFEGVEYPNPYDHDPAVLAGRLREAGLEQVLINTPPGADACRADGFREGFAQAMEYALALGSGLVHVRAGALPEGVSRERAEARLVANLAWAAGQSRGSGVRLVLEAQNHRDSPGCVLRTQAQAAAVAEALDADHVGVLFDLYHAQVDEGDLVTKVRELLPYTFHYQVADPPGRHEPGTGEIGWRAVFGAIRESGYRGWIGCEYEPQGRTIDGLGWIEELAG</sequence>
<keyword evidence="5" id="KW-1185">Reference proteome</keyword>
<dbReference type="Gene3D" id="3.20.20.150">
    <property type="entry name" value="Divalent-metal-dependent TIM barrel enzymes"/>
    <property type="match status" value="1"/>
</dbReference>
<dbReference type="Pfam" id="PF01261">
    <property type="entry name" value="AP_endonuc_2"/>
    <property type="match status" value="1"/>
</dbReference>
<dbReference type="RefSeq" id="WP_184958357.1">
    <property type="nucleotide sequence ID" value="NZ_JACHIN010000001.1"/>
</dbReference>
<dbReference type="Proteomes" id="UP000568380">
    <property type="component" value="Unassembled WGS sequence"/>
</dbReference>
<dbReference type="EMBL" id="JACHIN010000001">
    <property type="protein sequence ID" value="MBB5075313.1"/>
    <property type="molecule type" value="Genomic_DNA"/>
</dbReference>
<feature type="active site" description="Proton donor/acceptor" evidence="2">
    <location>
        <position position="229"/>
    </location>
</feature>
<evidence type="ECO:0000259" key="3">
    <source>
        <dbReference type="Pfam" id="PF01261"/>
    </source>
</evidence>
<feature type="active site" description="Proton donor/acceptor" evidence="2">
    <location>
        <position position="132"/>
    </location>
</feature>
<evidence type="ECO:0000313" key="5">
    <source>
        <dbReference type="Proteomes" id="UP000568380"/>
    </source>
</evidence>
<dbReference type="PANTHER" id="PTHR43489">
    <property type="entry name" value="ISOMERASE"/>
    <property type="match status" value="1"/>
</dbReference>
<reference evidence="4 5" key="1">
    <citation type="submission" date="2020-08" db="EMBL/GenBank/DDBJ databases">
        <title>Genomic Encyclopedia of Type Strains, Phase IV (KMG-IV): sequencing the most valuable type-strain genomes for metagenomic binning, comparative biology and taxonomic classification.</title>
        <authorList>
            <person name="Goeker M."/>
        </authorList>
    </citation>
    <scope>NUCLEOTIDE SEQUENCE [LARGE SCALE GENOMIC DNA]</scope>
    <source>
        <strain evidence="4 5">DSM 45385</strain>
    </source>
</reference>
<keyword evidence="1 4" id="KW-0413">Isomerase</keyword>
<evidence type="ECO:0000256" key="1">
    <source>
        <dbReference type="ARBA" id="ARBA00023235"/>
    </source>
</evidence>
<accession>A0A7W7ZWZ2</accession>
<gene>
    <name evidence="4" type="ORF">HNR40_000759</name>
</gene>
<dbReference type="InterPro" id="IPR013022">
    <property type="entry name" value="Xyl_isomerase-like_TIM-brl"/>
</dbReference>
<organism evidence="4 5">
    <name type="scientific">Nonomuraea endophytica</name>
    <dbReference type="NCBI Taxonomy" id="714136"/>
    <lineage>
        <taxon>Bacteria</taxon>
        <taxon>Bacillati</taxon>
        <taxon>Actinomycetota</taxon>
        <taxon>Actinomycetes</taxon>
        <taxon>Streptosporangiales</taxon>
        <taxon>Streptosporangiaceae</taxon>
        <taxon>Nonomuraea</taxon>
    </lineage>
</organism>
<dbReference type="AlphaFoldDB" id="A0A7W7ZWZ2"/>
<dbReference type="InterPro" id="IPR036237">
    <property type="entry name" value="Xyl_isomerase-like_sf"/>
</dbReference>
<keyword evidence="4" id="KW-0670">Pyruvate</keyword>
<protein>
    <submittedName>
        <fullName evidence="4">Hydroxypyruvate isomerase</fullName>
        <ecNumber evidence="4">5.3.1.22</ecNumber>
    </submittedName>
</protein>
<dbReference type="GO" id="GO:0046487">
    <property type="term" value="P:glyoxylate metabolic process"/>
    <property type="evidence" value="ECO:0007669"/>
    <property type="project" value="TreeGrafter"/>
</dbReference>
<dbReference type="InterPro" id="IPR050417">
    <property type="entry name" value="Sugar_Epim/Isomerase"/>
</dbReference>
<comment type="caution">
    <text evidence="4">The sequence shown here is derived from an EMBL/GenBank/DDBJ whole genome shotgun (WGS) entry which is preliminary data.</text>
</comment>
<dbReference type="EC" id="5.3.1.22" evidence="4"/>
<feature type="domain" description="Xylose isomerase-like TIM barrel" evidence="3">
    <location>
        <begin position="20"/>
        <end position="245"/>
    </location>
</feature>
<proteinExistence type="predicted"/>
<evidence type="ECO:0000256" key="2">
    <source>
        <dbReference type="PIRSR" id="PIRSR006241-50"/>
    </source>
</evidence>
<dbReference type="PANTHER" id="PTHR43489:SF6">
    <property type="entry name" value="HYDROXYPYRUVATE ISOMERASE-RELATED"/>
    <property type="match status" value="1"/>
</dbReference>
<name>A0A7W7ZWZ2_9ACTN</name>
<dbReference type="GO" id="GO:0008903">
    <property type="term" value="F:hydroxypyruvate isomerase activity"/>
    <property type="evidence" value="ECO:0007669"/>
    <property type="project" value="UniProtKB-EC"/>
</dbReference>
<dbReference type="PIRSF" id="PIRSF006241">
    <property type="entry name" value="HyI"/>
    <property type="match status" value="1"/>
</dbReference>
<dbReference type="SUPFAM" id="SSF51658">
    <property type="entry name" value="Xylose isomerase-like"/>
    <property type="match status" value="1"/>
</dbReference>
<evidence type="ECO:0000313" key="4">
    <source>
        <dbReference type="EMBL" id="MBB5075313.1"/>
    </source>
</evidence>